<feature type="domain" description="Homing endonuclease LAGLIDADG" evidence="1">
    <location>
        <begin position="87"/>
        <end position="171"/>
    </location>
</feature>
<dbReference type="Gene3D" id="3.10.28.10">
    <property type="entry name" value="Homing endonucleases"/>
    <property type="match status" value="1"/>
</dbReference>
<evidence type="ECO:0000259" key="1">
    <source>
        <dbReference type="Pfam" id="PF00961"/>
    </source>
</evidence>
<accession>A0A6M4SQ41</accession>
<geneLocation type="mitochondrion" evidence="2"/>
<evidence type="ECO:0000313" key="2">
    <source>
        <dbReference type="EMBL" id="QJS52037.1"/>
    </source>
</evidence>
<dbReference type="InterPro" id="IPR004860">
    <property type="entry name" value="LAGLIDADG_dom"/>
</dbReference>
<keyword evidence="2" id="KW-0378">Hydrolase</keyword>
<organism evidence="2">
    <name type="scientific">Bulbochaete rectangularis var. hiloensis</name>
    <dbReference type="NCBI Taxonomy" id="55990"/>
    <lineage>
        <taxon>Eukaryota</taxon>
        <taxon>Viridiplantae</taxon>
        <taxon>Chlorophyta</taxon>
        <taxon>core chlorophytes</taxon>
        <taxon>Chlorophyceae</taxon>
        <taxon>OCC clade</taxon>
        <taxon>Oedogoniales</taxon>
        <taxon>Oedogoniaceae</taxon>
        <taxon>Bulbochaete</taxon>
    </lineage>
</organism>
<sequence>MDLKDEHALQQIKQKLGGSVKHRAGLNSVRYRLSHKKGIIDLISRINGHIRNSVRVFQLKKICNQYNIEFIESGFASSYSIDNGWFAGFFDADGTITFSLKNKVPQLTISVTNKKEIDVLFFKTVFRGSVYFDKAQNGYYKWSIQSQKDILNMLEYFKKHPSRSSKKKRLHLVSLYYSLKKIKAYSQLVENQALYKAWLRFQEKWHERS</sequence>
<keyword evidence="2" id="KW-0540">Nuclease</keyword>
<dbReference type="GO" id="GO:0004519">
    <property type="term" value="F:endonuclease activity"/>
    <property type="evidence" value="ECO:0007669"/>
    <property type="project" value="UniProtKB-KW"/>
</dbReference>
<name>A0A6M4SQ41_9CHLO</name>
<keyword evidence="2" id="KW-0255">Endonuclease</keyword>
<gene>
    <name evidence="2" type="primary">orf209</name>
</gene>
<keyword evidence="2" id="KW-0496">Mitochondrion</keyword>
<dbReference type="EMBL" id="MN810331">
    <property type="protein sequence ID" value="QJS52037.1"/>
    <property type="molecule type" value="Genomic_DNA"/>
</dbReference>
<proteinExistence type="predicted"/>
<dbReference type="PANTHER" id="PTHR37520">
    <property type="entry name" value="INTRON-ENCODED DNA ENDONUCLEASE AI2A-RELATED"/>
    <property type="match status" value="1"/>
</dbReference>
<protein>
    <submittedName>
        <fullName evidence="2">Putative LAGLIDADG homing endonuclease</fullName>
    </submittedName>
</protein>
<dbReference type="PANTHER" id="PTHR37520:SF1">
    <property type="entry name" value="INTRON-ENCODED DNA ENDONUCLEASE AI2A-RELATED"/>
    <property type="match status" value="1"/>
</dbReference>
<dbReference type="Pfam" id="PF00961">
    <property type="entry name" value="LAGLIDADG_1"/>
    <property type="match status" value="1"/>
</dbReference>
<reference evidence="2" key="1">
    <citation type="journal article" date="2020" name="Mitochondrial DNA Part B Resour">
        <title>Complete mitogenomes of the chlorophycean green algae Bulbochaete rectangularis var. hiloensis (Oedogoniales) and Stigeoclonium helveticum (Chaetophorales) provide insight into the sequence of events that led to the acquisition of a reduced-derived pattern of evolution in the Chlamydomonadales and Sphaeropleales.</title>
        <authorList>
            <person name="Turmel M."/>
            <person name="Belanger A.-S."/>
            <person name="Otis C."/>
            <person name="Lemieux C."/>
        </authorList>
    </citation>
    <scope>NUCLEOTIDE SEQUENCE</scope>
</reference>
<dbReference type="AlphaFoldDB" id="A0A6M4SQ41"/>
<dbReference type="SUPFAM" id="SSF55608">
    <property type="entry name" value="Homing endonucleases"/>
    <property type="match status" value="2"/>
</dbReference>
<dbReference type="InterPro" id="IPR027434">
    <property type="entry name" value="Homing_endonucl"/>
</dbReference>